<keyword evidence="2" id="KW-1185">Reference proteome</keyword>
<proteinExistence type="predicted"/>
<dbReference type="RefSeq" id="WP_233371369.1">
    <property type="nucleotide sequence ID" value="NZ_JAJTWU010000003.1"/>
</dbReference>
<sequence>MQRRWLFVLPLLVLVAAVGFGVGRLNRPAAPAVPLAGVAASAASAASASAALVAVRSAPDAPQPAASADAEEARAREALKQRMKADWCGFGLAEQQRQRDAVMAGFEARTGGIGIEAIEAANETVGAQVQREAEDGARRRWVAALRRRGDPRSLAVADYLGGMDDADATGASARLQALARSSSDPMVTVLALLRPCPPGQCTNIQVSQWSRLEPANLQAWLMLLRESKGPERRSLVPYALERMAAEGRFSRMYEREFTQLLLELPQTETPGLAHDAEVTLLIGVASVWPIAGYAPLTQACADGLTDAATRRRCEAVAELLWLGDTVIEHGLALSLARRLSAADTAVLARWQARARVYEATLGWTQAAFLREAERLERVSPCAASMAWRALVRDRARLGEWGAARAEMAAQRADDQALSSAWRAQGGRPVLDAAAPEASAVTR</sequence>
<dbReference type="EMBL" id="JAJTWU010000003">
    <property type="protein sequence ID" value="MCE4554442.1"/>
    <property type="molecule type" value="Genomic_DNA"/>
</dbReference>
<evidence type="ECO:0000313" key="1">
    <source>
        <dbReference type="EMBL" id="MCE4554442.1"/>
    </source>
</evidence>
<evidence type="ECO:0008006" key="3">
    <source>
        <dbReference type="Google" id="ProtNLM"/>
    </source>
</evidence>
<accession>A0ABS8XU83</accession>
<protein>
    <recommendedName>
        <fullName evidence="3">DUF4034 domain-containing protein</fullName>
    </recommendedName>
</protein>
<dbReference type="Proteomes" id="UP001200741">
    <property type="component" value="Unassembled WGS sequence"/>
</dbReference>
<reference evidence="1 2" key="1">
    <citation type="submission" date="2021-12" db="EMBL/GenBank/DDBJ databases">
        <title>Genome seq of P8.</title>
        <authorList>
            <person name="Seo T."/>
        </authorList>
    </citation>
    <scope>NUCLEOTIDE SEQUENCE [LARGE SCALE GENOMIC DNA]</scope>
    <source>
        <strain evidence="1 2">P8</strain>
    </source>
</reference>
<gene>
    <name evidence="1" type="ORF">LXT13_08290</name>
</gene>
<comment type="caution">
    <text evidence="1">The sequence shown here is derived from an EMBL/GenBank/DDBJ whole genome shotgun (WGS) entry which is preliminary data.</text>
</comment>
<name>A0ABS8XU83_9BURK</name>
<evidence type="ECO:0000313" key="2">
    <source>
        <dbReference type="Proteomes" id="UP001200741"/>
    </source>
</evidence>
<organism evidence="1 2">
    <name type="scientific">Pelomonas cellulosilytica</name>
    <dbReference type="NCBI Taxonomy" id="2906762"/>
    <lineage>
        <taxon>Bacteria</taxon>
        <taxon>Pseudomonadati</taxon>
        <taxon>Pseudomonadota</taxon>
        <taxon>Betaproteobacteria</taxon>
        <taxon>Burkholderiales</taxon>
        <taxon>Sphaerotilaceae</taxon>
        <taxon>Roseateles</taxon>
    </lineage>
</organism>